<dbReference type="SUPFAM" id="SSF53474">
    <property type="entry name" value="alpha/beta-Hydrolases"/>
    <property type="match status" value="2"/>
</dbReference>
<evidence type="ECO:0000259" key="7">
    <source>
        <dbReference type="Pfam" id="PF00135"/>
    </source>
</evidence>
<comment type="caution">
    <text evidence="9">The sequence shown here is derived from an EMBL/GenBank/DDBJ whole genome shotgun (WGS) entry which is preliminary data.</text>
</comment>
<evidence type="ECO:0000256" key="4">
    <source>
        <dbReference type="ARBA" id="ARBA00022801"/>
    </source>
</evidence>
<organism evidence="9 10">
    <name type="scientific">Tenebrio molitor</name>
    <name type="common">Yellow mealworm beetle</name>
    <dbReference type="NCBI Taxonomy" id="7067"/>
    <lineage>
        <taxon>Eukaryota</taxon>
        <taxon>Metazoa</taxon>
        <taxon>Ecdysozoa</taxon>
        <taxon>Arthropoda</taxon>
        <taxon>Hexapoda</taxon>
        <taxon>Insecta</taxon>
        <taxon>Pterygota</taxon>
        <taxon>Neoptera</taxon>
        <taxon>Endopterygota</taxon>
        <taxon>Coleoptera</taxon>
        <taxon>Polyphaga</taxon>
        <taxon>Cucujiformia</taxon>
        <taxon>Tenebrionidae</taxon>
        <taxon>Tenebrio</taxon>
    </lineage>
</organism>
<dbReference type="Pfam" id="PF20434">
    <property type="entry name" value="BD-FAE"/>
    <property type="match status" value="1"/>
</dbReference>
<name>A0A8J6LHM3_TENMO</name>
<dbReference type="PROSITE" id="PS01173">
    <property type="entry name" value="LIPASE_GDXG_HIS"/>
    <property type="match status" value="1"/>
</dbReference>
<reference evidence="9" key="2">
    <citation type="submission" date="2021-08" db="EMBL/GenBank/DDBJ databases">
        <authorList>
            <person name="Eriksson T."/>
        </authorList>
    </citation>
    <scope>NUCLEOTIDE SEQUENCE</scope>
    <source>
        <strain evidence="9">Stoneville</strain>
        <tissue evidence="9">Whole head</tissue>
    </source>
</reference>
<feature type="domain" description="Carboxylesterase type B" evidence="7">
    <location>
        <begin position="2"/>
        <end position="512"/>
    </location>
</feature>
<evidence type="ECO:0000259" key="8">
    <source>
        <dbReference type="Pfam" id="PF20434"/>
    </source>
</evidence>
<evidence type="ECO:0000256" key="3">
    <source>
        <dbReference type="ARBA" id="ARBA00022487"/>
    </source>
</evidence>
<dbReference type="InterPro" id="IPR002168">
    <property type="entry name" value="Lipase_GDXG_HIS_AS"/>
</dbReference>
<dbReference type="PANTHER" id="PTHR43142">
    <property type="entry name" value="CARBOXYLIC ESTER HYDROLASE"/>
    <property type="match status" value="1"/>
</dbReference>
<gene>
    <name evidence="9" type="ORF">GEV33_000246</name>
</gene>
<dbReference type="GO" id="GO:0052689">
    <property type="term" value="F:carboxylic ester hydrolase activity"/>
    <property type="evidence" value="ECO:0007669"/>
    <property type="project" value="UniProtKB-KW"/>
</dbReference>
<sequence length="744" mass="82647">MFQKIPYAAPPIGDLRFQPPVPPNKWEGALNATYLDAICYQISTDLPEETEDCLYVNVYTPELPSEDNNVAIPVLLYIYGGGFYEGHAMQYRRGPEYLIDHDVVIVTFNYRLGPLGFLSTEDTVVPGNNGLKDQQLALKWVHENIHLFGGDPEKITIVGESAGGASVSHHLLNKNSEGLFRAAIMESGTAINPWSLQRNARQIAFSFGAVLNSTFSSVNDPQLLLEYLLTVSAKDLDDASVLVSGWAPVIEIEHDQAFITEKMYGLIRSGNFVKVPILMGINSEESLSGAGDLDALETLSEYYDNNLQALVPDDIIMLMSDQDQIGFGSSVKSIYCGSGNFVDDLAAEVRFSSDTSFTRAIIKCAEMHSDFTDVYFYQFSYDGIMGNVTISLDGAEHVAHAEELRYIWRTTRDGYDNSDLSKFPAEDVTTQHRMLTLWTNFVKTLYVDIFFFGNGQKDFKLFRNPTPEPDDLLQNVTWPTITSGSEDDFFYLDIGENLEVKNHPKNDTYQNWVPPQPVPKWEGVLDATKNTKICYQIGPNSDKESEDCLYLNVYTPQLPSKTSNASLPVMVYFHGGGFIIGDSTHQSYGPEFLVSKDVVVVTLNYRLGVFGFLSTQDSVAVGNNGLKDQLYALQWVYQNINLFGGDRDKITIFGQSAGAASVGYHLISKKSRGLYRAAIMESSTAISPFGYQRNARYYGFKLGSYVNSTITEANSSEELLEVLLKASASDIDDAAEKIAQEVST</sequence>
<evidence type="ECO:0000313" key="9">
    <source>
        <dbReference type="EMBL" id="KAH0822545.1"/>
    </source>
</evidence>
<feature type="domain" description="BD-FAE-like" evidence="8">
    <location>
        <begin position="558"/>
        <end position="659"/>
    </location>
</feature>
<keyword evidence="10" id="KW-1185">Reference proteome</keyword>
<proteinExistence type="inferred from homology"/>
<evidence type="ECO:0000256" key="1">
    <source>
        <dbReference type="ARBA" id="ARBA00005964"/>
    </source>
</evidence>
<dbReference type="InterPro" id="IPR002018">
    <property type="entry name" value="CarbesteraseB"/>
</dbReference>
<comment type="similarity">
    <text evidence="2">Belongs to the 'GDXG' lipolytic enzyme family.</text>
</comment>
<dbReference type="InterPro" id="IPR019819">
    <property type="entry name" value="Carboxylesterase_B_CS"/>
</dbReference>
<evidence type="ECO:0000256" key="5">
    <source>
        <dbReference type="ARBA" id="ARBA00023157"/>
    </source>
</evidence>
<protein>
    <recommendedName>
        <fullName evidence="11">Carboxylic ester hydrolase</fullName>
    </recommendedName>
</protein>
<dbReference type="InterPro" id="IPR029058">
    <property type="entry name" value="AB_hydrolase_fold"/>
</dbReference>
<reference evidence="9" key="1">
    <citation type="journal article" date="2020" name="J Insects Food Feed">
        <title>The yellow mealworm (Tenebrio molitor) genome: a resource for the emerging insects as food and feed industry.</title>
        <authorList>
            <person name="Eriksson T."/>
            <person name="Andere A."/>
            <person name="Kelstrup H."/>
            <person name="Emery V."/>
            <person name="Picard C."/>
        </authorList>
    </citation>
    <scope>NUCLEOTIDE SEQUENCE</scope>
    <source>
        <strain evidence="9">Stoneville</strain>
        <tissue evidence="9">Whole head</tissue>
    </source>
</reference>
<evidence type="ECO:0000256" key="2">
    <source>
        <dbReference type="ARBA" id="ARBA00010515"/>
    </source>
</evidence>
<dbReference type="PROSITE" id="PS00941">
    <property type="entry name" value="CARBOXYLESTERASE_B_2"/>
    <property type="match status" value="2"/>
</dbReference>
<accession>A0A8J6LHM3</accession>
<dbReference type="AlphaFoldDB" id="A0A8J6LHM3"/>
<dbReference type="PANTHER" id="PTHR43142:SF1">
    <property type="entry name" value="CARBOXYLIC ESTER HYDROLASE"/>
    <property type="match status" value="1"/>
</dbReference>
<keyword evidence="6" id="KW-0325">Glycoprotein</keyword>
<keyword evidence="5" id="KW-1015">Disulfide bond</keyword>
<evidence type="ECO:0000313" key="10">
    <source>
        <dbReference type="Proteomes" id="UP000719412"/>
    </source>
</evidence>
<evidence type="ECO:0008006" key="11">
    <source>
        <dbReference type="Google" id="ProtNLM"/>
    </source>
</evidence>
<evidence type="ECO:0000256" key="6">
    <source>
        <dbReference type="ARBA" id="ARBA00023180"/>
    </source>
</evidence>
<dbReference type="PROSITE" id="PS00122">
    <property type="entry name" value="CARBOXYLESTERASE_B_1"/>
    <property type="match status" value="2"/>
</dbReference>
<dbReference type="Proteomes" id="UP000719412">
    <property type="component" value="Unassembled WGS sequence"/>
</dbReference>
<dbReference type="Pfam" id="PF00135">
    <property type="entry name" value="COesterase"/>
    <property type="match status" value="1"/>
</dbReference>
<keyword evidence="4" id="KW-0378">Hydrolase</keyword>
<dbReference type="InterPro" id="IPR019826">
    <property type="entry name" value="Carboxylesterase_B_AS"/>
</dbReference>
<keyword evidence="3" id="KW-0719">Serine esterase</keyword>
<dbReference type="InterPro" id="IPR049492">
    <property type="entry name" value="BD-FAE-like_dom"/>
</dbReference>
<comment type="similarity">
    <text evidence="1">Belongs to the type-B carboxylesterase/lipase family.</text>
</comment>
<dbReference type="EMBL" id="JABDTM020001407">
    <property type="protein sequence ID" value="KAH0822545.1"/>
    <property type="molecule type" value="Genomic_DNA"/>
</dbReference>
<dbReference type="Gene3D" id="3.40.50.1820">
    <property type="entry name" value="alpha/beta hydrolase"/>
    <property type="match status" value="2"/>
</dbReference>